<evidence type="ECO:0000313" key="1">
    <source>
        <dbReference type="EMBL" id="JAE14775.1"/>
    </source>
</evidence>
<protein>
    <submittedName>
        <fullName evidence="1">Uncharacterized protein</fullName>
    </submittedName>
</protein>
<dbReference type="EMBL" id="GBRH01183121">
    <property type="protein sequence ID" value="JAE14775.1"/>
    <property type="molecule type" value="Transcribed_RNA"/>
</dbReference>
<accession>A0A0A9FPM6</accession>
<name>A0A0A9FPM6_ARUDO</name>
<dbReference type="AlphaFoldDB" id="A0A0A9FPM6"/>
<proteinExistence type="predicted"/>
<organism evidence="1">
    <name type="scientific">Arundo donax</name>
    <name type="common">Giant reed</name>
    <name type="synonym">Donax arundinaceus</name>
    <dbReference type="NCBI Taxonomy" id="35708"/>
    <lineage>
        <taxon>Eukaryota</taxon>
        <taxon>Viridiplantae</taxon>
        <taxon>Streptophyta</taxon>
        <taxon>Embryophyta</taxon>
        <taxon>Tracheophyta</taxon>
        <taxon>Spermatophyta</taxon>
        <taxon>Magnoliopsida</taxon>
        <taxon>Liliopsida</taxon>
        <taxon>Poales</taxon>
        <taxon>Poaceae</taxon>
        <taxon>PACMAD clade</taxon>
        <taxon>Arundinoideae</taxon>
        <taxon>Arundineae</taxon>
        <taxon>Arundo</taxon>
    </lineage>
</organism>
<sequence length="21" mass="2618">MLQLLKLNYSSYMLQFSFEVY</sequence>
<reference evidence="1" key="1">
    <citation type="submission" date="2014-09" db="EMBL/GenBank/DDBJ databases">
        <authorList>
            <person name="Magalhaes I.L.F."/>
            <person name="Oliveira U."/>
            <person name="Santos F.R."/>
            <person name="Vidigal T.H.D.A."/>
            <person name="Brescovit A.D."/>
            <person name="Santos A.J."/>
        </authorList>
    </citation>
    <scope>NUCLEOTIDE SEQUENCE</scope>
    <source>
        <tissue evidence="1">Shoot tissue taken approximately 20 cm above the soil surface</tissue>
    </source>
</reference>
<reference evidence="1" key="2">
    <citation type="journal article" date="2015" name="Data Brief">
        <title>Shoot transcriptome of the giant reed, Arundo donax.</title>
        <authorList>
            <person name="Barrero R.A."/>
            <person name="Guerrero F.D."/>
            <person name="Moolhuijzen P."/>
            <person name="Goolsby J.A."/>
            <person name="Tidwell J."/>
            <person name="Bellgard S.E."/>
            <person name="Bellgard M.I."/>
        </authorList>
    </citation>
    <scope>NUCLEOTIDE SEQUENCE</scope>
    <source>
        <tissue evidence="1">Shoot tissue taken approximately 20 cm above the soil surface</tissue>
    </source>
</reference>